<evidence type="ECO:0000313" key="2">
    <source>
        <dbReference type="EMBL" id="SBT32663.1"/>
    </source>
</evidence>
<keyword evidence="4" id="KW-1185">Reference proteome</keyword>
<dbReference type="EMBL" id="FLRD01000034">
    <property type="protein sequence ID" value="SBT32143.1"/>
    <property type="molecule type" value="Genomic_DNA"/>
</dbReference>
<dbReference type="Proteomes" id="UP000078555">
    <property type="component" value="Unassembled WGS sequence"/>
</dbReference>
<gene>
    <name evidence="1" type="ORF">POVWA1_010650</name>
    <name evidence="2" type="ORF">POVWA2_010820</name>
</gene>
<organism evidence="1 4">
    <name type="scientific">Plasmodium ovale wallikeri</name>
    <dbReference type="NCBI Taxonomy" id="864142"/>
    <lineage>
        <taxon>Eukaryota</taxon>
        <taxon>Sar</taxon>
        <taxon>Alveolata</taxon>
        <taxon>Apicomplexa</taxon>
        <taxon>Aconoidasida</taxon>
        <taxon>Haemosporida</taxon>
        <taxon>Plasmodiidae</taxon>
        <taxon>Plasmodium</taxon>
        <taxon>Plasmodium (Plasmodium)</taxon>
    </lineage>
</organism>
<protein>
    <submittedName>
        <fullName evidence="1">Uncharacterized protein</fullName>
    </submittedName>
</protein>
<reference evidence="3" key="3">
    <citation type="submission" date="2016-05" db="EMBL/GenBank/DDBJ databases">
        <authorList>
            <person name="Naeem Raeece"/>
        </authorList>
    </citation>
    <scope>NUCLEOTIDE SEQUENCE [LARGE SCALE GENOMIC DNA]</scope>
</reference>
<dbReference type="AlphaFoldDB" id="A0A1A8YKS6"/>
<evidence type="ECO:0000313" key="4">
    <source>
        <dbReference type="Proteomes" id="UP000078555"/>
    </source>
</evidence>
<reference evidence="1" key="2">
    <citation type="submission" date="2016-05" db="EMBL/GenBank/DDBJ databases">
        <authorList>
            <person name="Lavstsen T."/>
            <person name="Jespersen J.S."/>
        </authorList>
    </citation>
    <scope>NUCLEOTIDE SEQUENCE [LARGE SCALE GENOMIC DNA]</scope>
</reference>
<name>A0A1A8YKS6_PLAOA</name>
<accession>A0A1A8YKS6</accession>
<dbReference type="Proteomes" id="UP000078550">
    <property type="component" value="Unassembled WGS sequence"/>
</dbReference>
<evidence type="ECO:0000313" key="3">
    <source>
        <dbReference type="Proteomes" id="UP000078550"/>
    </source>
</evidence>
<sequence length="118" mass="13696">MIDRNRRKLWGNQGTQFRHARRPFGKLLFYYNFCQAVDGKKRVPYNFPINLNSPFCGLLYSDTIKLGRNGRSTYCTISAYEVTNVPMGMHANIRTYVYAQLGLKTRKCANTYNTNAPR</sequence>
<dbReference type="EMBL" id="FLRE01000041">
    <property type="protein sequence ID" value="SBT32663.1"/>
    <property type="molecule type" value="Genomic_DNA"/>
</dbReference>
<reference evidence="4" key="1">
    <citation type="submission" date="2016-05" db="EMBL/GenBank/DDBJ databases">
        <authorList>
            <person name="Naeem R."/>
        </authorList>
    </citation>
    <scope>NUCLEOTIDE SEQUENCE [LARGE SCALE GENOMIC DNA]</scope>
</reference>
<evidence type="ECO:0000313" key="1">
    <source>
        <dbReference type="EMBL" id="SBT32143.1"/>
    </source>
</evidence>
<proteinExistence type="predicted"/>